<gene>
    <name evidence="1" type="ORF">UW68_C0039G0005</name>
</gene>
<evidence type="ECO:0000313" key="1">
    <source>
        <dbReference type="EMBL" id="KKT72367.1"/>
    </source>
</evidence>
<accession>A0A0G1LU48</accession>
<organism evidence="1 2">
    <name type="scientific">Candidatus Collierbacteria bacterium GW2011_GWB1_44_6</name>
    <dbReference type="NCBI Taxonomy" id="1618384"/>
    <lineage>
        <taxon>Bacteria</taxon>
        <taxon>Candidatus Collieribacteriota</taxon>
    </lineage>
</organism>
<name>A0A0G1LU48_9BACT</name>
<dbReference type="Proteomes" id="UP000034835">
    <property type="component" value="Unassembled WGS sequence"/>
</dbReference>
<dbReference type="EMBL" id="LCJG01000039">
    <property type="protein sequence ID" value="KKT72367.1"/>
    <property type="molecule type" value="Genomic_DNA"/>
</dbReference>
<evidence type="ECO:0008006" key="3">
    <source>
        <dbReference type="Google" id="ProtNLM"/>
    </source>
</evidence>
<evidence type="ECO:0000313" key="2">
    <source>
        <dbReference type="Proteomes" id="UP000034835"/>
    </source>
</evidence>
<protein>
    <recommendedName>
        <fullName evidence="3">Phosphodiester glycosidase domain-containing protein</fullName>
    </recommendedName>
</protein>
<proteinExistence type="predicted"/>
<reference evidence="1 2" key="1">
    <citation type="journal article" date="2015" name="Nature">
        <title>rRNA introns, odd ribosomes, and small enigmatic genomes across a large radiation of phyla.</title>
        <authorList>
            <person name="Brown C.T."/>
            <person name="Hug L.A."/>
            <person name="Thomas B.C."/>
            <person name="Sharon I."/>
            <person name="Castelle C.J."/>
            <person name="Singh A."/>
            <person name="Wilkins M.J."/>
            <person name="Williams K.H."/>
            <person name="Banfield J.F."/>
        </authorList>
    </citation>
    <scope>NUCLEOTIDE SEQUENCE [LARGE SCALE GENOMIC DNA]</scope>
</reference>
<comment type="caution">
    <text evidence="1">The sequence shown here is derived from an EMBL/GenBank/DDBJ whole genome shotgun (WGS) entry which is preliminary data.</text>
</comment>
<dbReference type="AlphaFoldDB" id="A0A0G1LU48"/>
<sequence length="242" mass="26279">MELFGSLAAPDSSEEASRYQFGVPSESTPKPGNSLITTSITWPFYYEEPGLTIYKEADQSSNYLFVVDPTQKIVSVQNGWGRLADQWDKAINPVCVFNGSYYESSGTPTSPLIVDGVVVPGQYTEDYSFRMLYITNGRLTVKEIPSNSEVESADAAMSGLEPGGVNGVTNYTVISVKDNLLYVSIIQNRSPSQIVELLTGFGVPEQNIIFLDGGLSSAAECNGEALFVRDRIFANALVISNP</sequence>